<keyword evidence="3" id="KW-0813">Transport</keyword>
<accession>A0A931J1V6</accession>
<evidence type="ECO:0000256" key="7">
    <source>
        <dbReference type="ARBA" id="ARBA00023237"/>
    </source>
</evidence>
<dbReference type="PANTHER" id="PTHR30026:SF20">
    <property type="entry name" value="OUTER MEMBRANE PROTEIN TOLC"/>
    <property type="match status" value="1"/>
</dbReference>
<keyword evidence="6" id="KW-0472">Membrane</keyword>
<keyword evidence="5" id="KW-0812">Transmembrane</keyword>
<gene>
    <name evidence="10" type="ORF">I7X39_14025</name>
</gene>
<protein>
    <submittedName>
        <fullName evidence="10">TolC family outer membrane protein</fullName>
    </submittedName>
</protein>
<dbReference type="AlphaFoldDB" id="A0A931J1V6"/>
<evidence type="ECO:0000313" key="11">
    <source>
        <dbReference type="Proteomes" id="UP000613266"/>
    </source>
</evidence>
<dbReference type="SUPFAM" id="SSF56954">
    <property type="entry name" value="Outer membrane efflux proteins (OEP)"/>
    <property type="match status" value="1"/>
</dbReference>
<comment type="caution">
    <text evidence="10">The sequence shown here is derived from an EMBL/GenBank/DDBJ whole genome shotgun (WGS) entry which is preliminary data.</text>
</comment>
<evidence type="ECO:0000256" key="9">
    <source>
        <dbReference type="SAM" id="SignalP"/>
    </source>
</evidence>
<reference evidence="10" key="1">
    <citation type="submission" date="2020-12" db="EMBL/GenBank/DDBJ databases">
        <title>The genome sequence of Inhella sp. 1Y17.</title>
        <authorList>
            <person name="Liu Y."/>
        </authorList>
    </citation>
    <scope>NUCLEOTIDE SEQUENCE</scope>
    <source>
        <strain evidence="10">1Y17</strain>
    </source>
</reference>
<keyword evidence="9" id="KW-0732">Signal</keyword>
<keyword evidence="8" id="KW-0175">Coiled coil</keyword>
<sequence>MKRLLRSAMAVAAWLALSPAAQAMSFGEAFTAARQNDAQYRAAGHELEANRLAVPVARAALMPNVSINASQQEVDGWRKSRNANNQDMRLRLEYTSPQASVGMRMPIINRELGLRVEQAGAQAEYAEYQYQLRGNDLVDRLANAYLTVLLVEQTKLHVDKLVEALAQQVAQAQQRLARGEGTRVEVARGQAELDLAKVRVLETDDQLQLARRQLQRLTGQPLTQALQMPAAVEPPPLEPQGLFAWLELANRQNPALKAREQSLEVAKLGVKRNRAAHLPRLDLVASYSQNENESVSNLGQSTTQRAIGVQLNIPIYSGGGVEASVRQAVADRSRAEEEIRQERENVEIEVQRQYQLTQNGVGRIKAQERAVASAELAVTGMRRALEGGAGTTGDLADALSRSYAAQRELAQARIDYLLARTRLMLSAGFGMSEVAQELDRLLALAPAASTTAEK</sequence>
<evidence type="ECO:0000256" key="5">
    <source>
        <dbReference type="ARBA" id="ARBA00022692"/>
    </source>
</evidence>
<feature type="signal peptide" evidence="9">
    <location>
        <begin position="1"/>
        <end position="23"/>
    </location>
</feature>
<feature type="chain" id="PRO_5037159819" evidence="9">
    <location>
        <begin position="24"/>
        <end position="454"/>
    </location>
</feature>
<evidence type="ECO:0000256" key="3">
    <source>
        <dbReference type="ARBA" id="ARBA00022448"/>
    </source>
</evidence>
<evidence type="ECO:0000256" key="8">
    <source>
        <dbReference type="SAM" id="Coils"/>
    </source>
</evidence>
<evidence type="ECO:0000256" key="6">
    <source>
        <dbReference type="ARBA" id="ARBA00023136"/>
    </source>
</evidence>
<dbReference type="GO" id="GO:1990281">
    <property type="term" value="C:efflux pump complex"/>
    <property type="evidence" value="ECO:0007669"/>
    <property type="project" value="TreeGrafter"/>
</dbReference>
<comment type="subcellular location">
    <subcellularLocation>
        <location evidence="1">Cell outer membrane</location>
    </subcellularLocation>
</comment>
<dbReference type="InterPro" id="IPR003423">
    <property type="entry name" value="OMP_efflux"/>
</dbReference>
<dbReference type="Proteomes" id="UP000613266">
    <property type="component" value="Unassembled WGS sequence"/>
</dbReference>
<dbReference type="PANTHER" id="PTHR30026">
    <property type="entry name" value="OUTER MEMBRANE PROTEIN TOLC"/>
    <property type="match status" value="1"/>
</dbReference>
<dbReference type="GO" id="GO:0015288">
    <property type="term" value="F:porin activity"/>
    <property type="evidence" value="ECO:0007669"/>
    <property type="project" value="TreeGrafter"/>
</dbReference>
<name>A0A931J1V6_9BURK</name>
<dbReference type="GO" id="GO:0009279">
    <property type="term" value="C:cell outer membrane"/>
    <property type="evidence" value="ECO:0007669"/>
    <property type="project" value="UniProtKB-SubCell"/>
</dbReference>
<evidence type="ECO:0000256" key="2">
    <source>
        <dbReference type="ARBA" id="ARBA00007613"/>
    </source>
</evidence>
<feature type="coiled-coil region" evidence="8">
    <location>
        <begin position="325"/>
        <end position="352"/>
    </location>
</feature>
<keyword evidence="7" id="KW-0998">Cell outer membrane</keyword>
<evidence type="ECO:0000313" key="10">
    <source>
        <dbReference type="EMBL" id="MBH9578019.1"/>
    </source>
</evidence>
<dbReference type="InterPro" id="IPR051906">
    <property type="entry name" value="TolC-like"/>
</dbReference>
<dbReference type="NCBIfam" id="TIGR01844">
    <property type="entry name" value="type_I_sec_TolC"/>
    <property type="match status" value="1"/>
</dbReference>
<keyword evidence="11" id="KW-1185">Reference proteome</keyword>
<evidence type="ECO:0000256" key="1">
    <source>
        <dbReference type="ARBA" id="ARBA00004442"/>
    </source>
</evidence>
<feature type="coiled-coil region" evidence="8">
    <location>
        <begin position="162"/>
        <end position="220"/>
    </location>
</feature>
<dbReference type="RefSeq" id="WP_198111790.1">
    <property type="nucleotide sequence ID" value="NZ_JAEDAK010000009.1"/>
</dbReference>
<dbReference type="InterPro" id="IPR010130">
    <property type="entry name" value="T1SS_OMP_TolC"/>
</dbReference>
<proteinExistence type="inferred from homology"/>
<comment type="similarity">
    <text evidence="2">Belongs to the outer membrane factor (OMF) (TC 1.B.17) family.</text>
</comment>
<dbReference type="Gene3D" id="1.20.1600.10">
    <property type="entry name" value="Outer membrane efflux proteins (OEP)"/>
    <property type="match status" value="1"/>
</dbReference>
<dbReference type="EMBL" id="JAEDAK010000009">
    <property type="protein sequence ID" value="MBH9578019.1"/>
    <property type="molecule type" value="Genomic_DNA"/>
</dbReference>
<dbReference type="GO" id="GO:0015562">
    <property type="term" value="F:efflux transmembrane transporter activity"/>
    <property type="evidence" value="ECO:0007669"/>
    <property type="project" value="InterPro"/>
</dbReference>
<evidence type="ECO:0000256" key="4">
    <source>
        <dbReference type="ARBA" id="ARBA00022452"/>
    </source>
</evidence>
<keyword evidence="4" id="KW-1134">Transmembrane beta strand</keyword>
<organism evidence="10 11">
    <name type="scientific">Inhella proteolytica</name>
    <dbReference type="NCBI Taxonomy" id="2795029"/>
    <lineage>
        <taxon>Bacteria</taxon>
        <taxon>Pseudomonadati</taxon>
        <taxon>Pseudomonadota</taxon>
        <taxon>Betaproteobacteria</taxon>
        <taxon>Burkholderiales</taxon>
        <taxon>Sphaerotilaceae</taxon>
        <taxon>Inhella</taxon>
    </lineage>
</organism>
<dbReference type="Pfam" id="PF02321">
    <property type="entry name" value="OEP"/>
    <property type="match status" value="2"/>
</dbReference>